<reference evidence="2" key="1">
    <citation type="journal article" date="2014" name="Int. J. Syst. Evol. Microbiol.">
        <title>Complete genome sequence of Corynebacterium casei LMG S-19264T (=DSM 44701T), isolated from a smear-ripened cheese.</title>
        <authorList>
            <consortium name="US DOE Joint Genome Institute (JGI-PGF)"/>
            <person name="Walter F."/>
            <person name="Albersmeier A."/>
            <person name="Kalinowski J."/>
            <person name="Ruckert C."/>
        </authorList>
    </citation>
    <scope>NUCLEOTIDE SEQUENCE</scope>
    <source>
        <strain evidence="2">CGMCC 1.7081</strain>
    </source>
</reference>
<evidence type="ECO:0000313" key="2">
    <source>
        <dbReference type="EMBL" id="GHG90604.1"/>
    </source>
</evidence>
<feature type="compositionally biased region" description="Acidic residues" evidence="1">
    <location>
        <begin position="295"/>
        <end position="308"/>
    </location>
</feature>
<feature type="region of interest" description="Disordered" evidence="1">
    <location>
        <begin position="257"/>
        <end position="341"/>
    </location>
</feature>
<proteinExistence type="predicted"/>
<keyword evidence="3" id="KW-1185">Reference proteome</keyword>
<feature type="compositionally biased region" description="Acidic residues" evidence="1">
    <location>
        <begin position="361"/>
        <end position="384"/>
    </location>
</feature>
<dbReference type="EMBL" id="BNAP01000007">
    <property type="protein sequence ID" value="GHG90604.1"/>
    <property type="molecule type" value="Genomic_DNA"/>
</dbReference>
<feature type="compositionally biased region" description="Acidic residues" evidence="1">
    <location>
        <begin position="325"/>
        <end position="336"/>
    </location>
</feature>
<comment type="caution">
    <text evidence="2">The sequence shown here is derived from an EMBL/GenBank/DDBJ whole genome shotgun (WGS) entry which is preliminary data.</text>
</comment>
<feature type="region of interest" description="Disordered" evidence="1">
    <location>
        <begin position="113"/>
        <end position="145"/>
    </location>
</feature>
<feature type="region of interest" description="Disordered" evidence="1">
    <location>
        <begin position="495"/>
        <end position="586"/>
    </location>
</feature>
<dbReference type="PROSITE" id="PS51257">
    <property type="entry name" value="PROKAR_LIPOPROTEIN"/>
    <property type="match status" value="1"/>
</dbReference>
<name>A0A8J3H5V7_9RHOB</name>
<sequence length="683" mass="73204">MVQSNKVLTVSYGTFSCTLEGFEDSFDTMKAIAEYFRDLAADDRYFGAEPPQPDADMLARIAEREIARQVEARRDGSGFYLRAAEAGPAPMPPARPMPPTEDDIVAEATLAEAEAQQDEQTTPQAAAAQPVDAPQASAQAAPATVETTTQPMLADLGEATLAEAVPNQDAVAAFMATAEPVEDIEEDEETELAELMADPVTESPAASPDSIAAKLQRIRAVVSRNEKAAPAAVHADDQHSDNDFLARAARDIAAALDEDHEEIAPEIETRIEEAAEGPASEQTPEVPLVLTDELPQPEEDAIREDDHDDTLFADLDRDAPQAAADADETADDDLSEEGDRPHARVLKIKRAELEAALAAGDLEEVEDDEDADIELEVEDDEDSSADDHIAVTLTHPQRPAHPLPPGTLSPEDEADLMRELAEVEAELRGDDIEEEETGTAIAADHLVTADAQAAAATEDSQSDLSRLMAAADARLDDPETASTRETYSHLRAAVAATEAENSASGLAPKHPDADAYRDDLARVVHPRRPAASAPQGRRGGEPRPAPLKLVAEQRVDDMAPAPARPGPVRPRRVAAAHEAPRPTEVPSGSFAQFAHEMGATELPALLEAAAAYMQFVEGREQFTRPQLIHKAREASVEEFNREDGLRSFGVLLREGKIVKKDPGRFVASGEIGFQPTSSTRAAG</sequence>
<protein>
    <recommendedName>
        <fullName evidence="4">Lipoprotein</fullName>
    </recommendedName>
</protein>
<reference evidence="2" key="2">
    <citation type="submission" date="2020-09" db="EMBL/GenBank/DDBJ databases">
        <authorList>
            <person name="Sun Q."/>
            <person name="Zhou Y."/>
        </authorList>
    </citation>
    <scope>NUCLEOTIDE SEQUENCE</scope>
    <source>
        <strain evidence="2">CGMCC 1.7081</strain>
    </source>
</reference>
<evidence type="ECO:0000313" key="3">
    <source>
        <dbReference type="Proteomes" id="UP000611500"/>
    </source>
</evidence>
<evidence type="ECO:0000256" key="1">
    <source>
        <dbReference type="SAM" id="MobiDB-lite"/>
    </source>
</evidence>
<accession>A0A8J3H5V7</accession>
<dbReference type="Proteomes" id="UP000611500">
    <property type="component" value="Unassembled WGS sequence"/>
</dbReference>
<feature type="compositionally biased region" description="Low complexity" evidence="1">
    <location>
        <begin position="495"/>
        <end position="504"/>
    </location>
</feature>
<feature type="region of interest" description="Disordered" evidence="1">
    <location>
        <begin position="359"/>
        <end position="411"/>
    </location>
</feature>
<dbReference type="AlphaFoldDB" id="A0A8J3H5V7"/>
<feature type="compositionally biased region" description="Basic and acidic residues" evidence="1">
    <location>
        <begin position="509"/>
        <end position="522"/>
    </location>
</feature>
<dbReference type="RefSeq" id="WP_028093695.1">
    <property type="nucleotide sequence ID" value="NZ_BNAP01000007.1"/>
</dbReference>
<evidence type="ECO:0008006" key="4">
    <source>
        <dbReference type="Google" id="ProtNLM"/>
    </source>
</evidence>
<organism evidence="2 3">
    <name type="scientific">Pseudodonghicola xiamenensis</name>
    <dbReference type="NCBI Taxonomy" id="337702"/>
    <lineage>
        <taxon>Bacteria</taxon>
        <taxon>Pseudomonadati</taxon>
        <taxon>Pseudomonadota</taxon>
        <taxon>Alphaproteobacteria</taxon>
        <taxon>Rhodobacterales</taxon>
        <taxon>Paracoccaceae</taxon>
        <taxon>Pseudodonghicola</taxon>
    </lineage>
</organism>
<gene>
    <name evidence="2" type="ORF">GCM10010961_21320</name>
</gene>